<keyword evidence="2" id="KW-0812">Transmembrane</keyword>
<dbReference type="KEGG" id="uli:ETAA1_42740"/>
<dbReference type="RefSeq" id="WP_202920302.1">
    <property type="nucleotide sequence ID" value="NZ_CP036273.1"/>
</dbReference>
<feature type="region of interest" description="Disordered" evidence="1">
    <location>
        <begin position="1"/>
        <end position="42"/>
    </location>
</feature>
<evidence type="ECO:0000313" key="3">
    <source>
        <dbReference type="EMBL" id="QDU22296.1"/>
    </source>
</evidence>
<dbReference type="EMBL" id="CP036273">
    <property type="protein sequence ID" value="QDU22296.1"/>
    <property type="molecule type" value="Genomic_DNA"/>
</dbReference>
<keyword evidence="4" id="KW-1185">Reference proteome</keyword>
<protein>
    <submittedName>
        <fullName evidence="3">Uncharacterized protein</fullName>
    </submittedName>
</protein>
<keyword evidence="2" id="KW-0472">Membrane</keyword>
<accession>A0A517XXS3</accession>
<evidence type="ECO:0000256" key="2">
    <source>
        <dbReference type="SAM" id="Phobius"/>
    </source>
</evidence>
<gene>
    <name evidence="3" type="ORF">ETAA1_42740</name>
</gene>
<dbReference type="AlphaFoldDB" id="A0A517XXS3"/>
<reference evidence="3 4" key="1">
    <citation type="submission" date="2019-02" db="EMBL/GenBank/DDBJ databases">
        <title>Deep-cultivation of Planctomycetes and their phenomic and genomic characterization uncovers novel biology.</title>
        <authorList>
            <person name="Wiegand S."/>
            <person name="Jogler M."/>
            <person name="Boedeker C."/>
            <person name="Pinto D."/>
            <person name="Vollmers J."/>
            <person name="Rivas-Marin E."/>
            <person name="Kohn T."/>
            <person name="Peeters S.H."/>
            <person name="Heuer A."/>
            <person name="Rast P."/>
            <person name="Oberbeckmann S."/>
            <person name="Bunk B."/>
            <person name="Jeske O."/>
            <person name="Meyerdierks A."/>
            <person name="Storesund J.E."/>
            <person name="Kallscheuer N."/>
            <person name="Luecker S."/>
            <person name="Lage O.M."/>
            <person name="Pohl T."/>
            <person name="Merkel B.J."/>
            <person name="Hornburger P."/>
            <person name="Mueller R.-W."/>
            <person name="Bruemmer F."/>
            <person name="Labrenz M."/>
            <person name="Spormann A.M."/>
            <person name="Op den Camp H."/>
            <person name="Overmann J."/>
            <person name="Amann R."/>
            <person name="Jetten M.S.M."/>
            <person name="Mascher T."/>
            <person name="Medema M.H."/>
            <person name="Devos D.P."/>
            <person name="Kaster A.-K."/>
            <person name="Ovreas L."/>
            <person name="Rohde M."/>
            <person name="Galperin M.Y."/>
            <person name="Jogler C."/>
        </authorList>
    </citation>
    <scope>NUCLEOTIDE SEQUENCE [LARGE SCALE GENOMIC DNA]</scope>
    <source>
        <strain evidence="3 4">ETA_A1</strain>
    </source>
</reference>
<sequence>MPTRRPDDDDDYDDPPRRDDRDDPDDRPRRRRRPADDRPAAKSGGGVGKILLILLLIGGGGMALCCGGCGVMLYLASGRQVTMVDGSRTKSPQGGTQSVTVKVLMSGENPGGFFKGDFYFNFRSGSRTSSHDRTLKAFGGGQGPAEYRETFITPELANEPGPVEFWVERRDGNSVSKVSPTYTIP</sequence>
<feature type="transmembrane region" description="Helical" evidence="2">
    <location>
        <begin position="50"/>
        <end position="75"/>
    </location>
</feature>
<dbReference type="Proteomes" id="UP000319576">
    <property type="component" value="Chromosome"/>
</dbReference>
<name>A0A517XXS3_9BACT</name>
<evidence type="ECO:0000313" key="4">
    <source>
        <dbReference type="Proteomes" id="UP000319576"/>
    </source>
</evidence>
<organism evidence="3 4">
    <name type="scientific">Urbifossiella limnaea</name>
    <dbReference type="NCBI Taxonomy" id="2528023"/>
    <lineage>
        <taxon>Bacteria</taxon>
        <taxon>Pseudomonadati</taxon>
        <taxon>Planctomycetota</taxon>
        <taxon>Planctomycetia</taxon>
        <taxon>Gemmatales</taxon>
        <taxon>Gemmataceae</taxon>
        <taxon>Urbifossiella</taxon>
    </lineage>
</organism>
<evidence type="ECO:0000256" key="1">
    <source>
        <dbReference type="SAM" id="MobiDB-lite"/>
    </source>
</evidence>
<feature type="compositionally biased region" description="Basic and acidic residues" evidence="1">
    <location>
        <begin position="14"/>
        <end position="40"/>
    </location>
</feature>
<proteinExistence type="predicted"/>
<keyword evidence="2" id="KW-1133">Transmembrane helix</keyword>